<evidence type="ECO:0000256" key="4">
    <source>
        <dbReference type="ARBA" id="ARBA00022989"/>
    </source>
</evidence>
<evidence type="ECO:0000313" key="7">
    <source>
        <dbReference type="EMBL" id="CAI59818.2"/>
    </source>
</evidence>
<dbReference type="InterPro" id="IPR007248">
    <property type="entry name" value="Mpv17_PMP22"/>
</dbReference>
<reference evidence="7" key="2">
    <citation type="journal article" date="2005" name="Nature">
        <title>An anaerobic mitochondrion that produces hydrogen.</title>
        <authorList>
            <person name="Boxma B."/>
            <person name="de Graaf R.M."/>
            <person name="van der Staay G.W.M."/>
            <person name="van Alen T.A."/>
            <person name="Ricard G."/>
            <person name="Gabaldon T."/>
            <person name="van Hoek A.H.A.M."/>
            <person name="Moon-van der Staay S.Y."/>
            <person name="Koopman W.J.H."/>
            <person name="van Hellemond J.J."/>
            <person name="Tielens A.G.M."/>
            <person name="Friedrich T."/>
            <person name="Veenhuis M."/>
            <person name="Huynen M.A."/>
            <person name="Hackstein J.H.P."/>
        </authorList>
    </citation>
    <scope>NUCLEOTIDE SEQUENCE</scope>
</reference>
<evidence type="ECO:0000256" key="5">
    <source>
        <dbReference type="ARBA" id="ARBA00023136"/>
    </source>
</evidence>
<accession>J3JS56</accession>
<dbReference type="EMBL" id="AJ871353">
    <property type="protein sequence ID" value="CAI59818.2"/>
    <property type="molecule type" value="Genomic_DNA"/>
</dbReference>
<evidence type="ECO:0000256" key="6">
    <source>
        <dbReference type="RuleBase" id="RU363053"/>
    </source>
</evidence>
<dbReference type="GO" id="GO:0016020">
    <property type="term" value="C:membrane"/>
    <property type="evidence" value="ECO:0007669"/>
    <property type="project" value="UniProtKB-SubCell"/>
</dbReference>
<feature type="transmembrane region" description="Helical" evidence="6">
    <location>
        <begin position="65"/>
        <end position="85"/>
    </location>
</feature>
<feature type="transmembrane region" description="Helical" evidence="6">
    <location>
        <begin position="105"/>
        <end position="125"/>
    </location>
</feature>
<feature type="transmembrane region" description="Helical" evidence="6">
    <location>
        <begin position="146"/>
        <end position="165"/>
    </location>
</feature>
<keyword evidence="4 6" id="KW-1133">Transmembrane helix</keyword>
<evidence type="ECO:0000256" key="3">
    <source>
        <dbReference type="ARBA" id="ARBA00022692"/>
    </source>
</evidence>
<evidence type="ECO:0000256" key="1">
    <source>
        <dbReference type="ARBA" id="ARBA00004141"/>
    </source>
</evidence>
<feature type="non-terminal residue" evidence="7">
    <location>
        <position position="191"/>
    </location>
</feature>
<dbReference type="Pfam" id="PF04117">
    <property type="entry name" value="Mpv17_PMP22"/>
    <property type="match status" value="1"/>
</dbReference>
<protein>
    <submittedName>
        <fullName evidence="7">MPV17 protein</fullName>
    </submittedName>
</protein>
<dbReference type="AlphaFoldDB" id="J3JS56"/>
<dbReference type="GO" id="GO:0005737">
    <property type="term" value="C:cytoplasm"/>
    <property type="evidence" value="ECO:0007669"/>
    <property type="project" value="TreeGrafter"/>
</dbReference>
<reference evidence="7" key="1">
    <citation type="submission" date="2004-12" db="EMBL/GenBank/DDBJ databases">
        <authorList>
            <person name="van Hoek A.H."/>
        </authorList>
    </citation>
    <scope>NUCLEOTIDE SEQUENCE</scope>
</reference>
<name>J3JS56_NYCOV</name>
<keyword evidence="3 6" id="KW-0812">Transmembrane</keyword>
<comment type="similarity">
    <text evidence="2 6">Belongs to the peroxisomal membrane protein PXMP2/4 family.</text>
</comment>
<organism evidence="7">
    <name type="scientific">Nyctotherus ovalis</name>
    <name type="common">Ciliate protozoan</name>
    <dbReference type="NCBI Taxonomy" id="70075"/>
    <lineage>
        <taxon>Eukaryota</taxon>
        <taxon>Sar</taxon>
        <taxon>Alveolata</taxon>
        <taxon>Ciliophora</taxon>
        <taxon>Intramacronucleata</taxon>
        <taxon>Armophorea</taxon>
        <taxon>Clevelandellida</taxon>
        <taxon>Nyctotheridae</taxon>
        <taxon>Nyctotherus</taxon>
    </lineage>
</organism>
<proteinExistence type="inferred from homology"/>
<keyword evidence="5 6" id="KW-0472">Membrane</keyword>
<sequence length="191" mass="21859">MFIARKYTDLLKRYPLLTKAITGGILAFASDFTSQTIEKRTHVDTVGMLKIEGSQSFDYKRNIRFGLFNLIINVPILHYYTAHLLPKICPVTGVPTLLRKVAFDQIFAAPVFLTIFFGGLTLCEFRGMQAAVDKCRERLWPTLKTNWMIWPLVNLINFGLVPIHYQVLFSNVASFGWGTYLSYVQNALKQQ</sequence>
<evidence type="ECO:0000256" key="2">
    <source>
        <dbReference type="ARBA" id="ARBA00006824"/>
    </source>
</evidence>
<comment type="subcellular location">
    <subcellularLocation>
        <location evidence="1">Membrane</location>
        <topology evidence="1">Multi-pass membrane protein</topology>
    </subcellularLocation>
</comment>
<dbReference type="PANTHER" id="PTHR11266">
    <property type="entry name" value="PEROXISOMAL MEMBRANE PROTEIN 2, PXMP2 MPV17"/>
    <property type="match status" value="1"/>
</dbReference>